<organism evidence="1 2">
    <name type="scientific">Sphagnum jensenii</name>
    <dbReference type="NCBI Taxonomy" id="128206"/>
    <lineage>
        <taxon>Eukaryota</taxon>
        <taxon>Viridiplantae</taxon>
        <taxon>Streptophyta</taxon>
        <taxon>Embryophyta</taxon>
        <taxon>Bryophyta</taxon>
        <taxon>Sphagnophytina</taxon>
        <taxon>Sphagnopsida</taxon>
        <taxon>Sphagnales</taxon>
        <taxon>Sphagnaceae</taxon>
        <taxon>Sphagnum</taxon>
    </lineage>
</organism>
<dbReference type="SUPFAM" id="SSF52047">
    <property type="entry name" value="RNI-like"/>
    <property type="match status" value="1"/>
</dbReference>
<dbReference type="Proteomes" id="UP001497444">
    <property type="component" value="Chromosome 11"/>
</dbReference>
<reference evidence="1" key="1">
    <citation type="submission" date="2024-02" db="EMBL/GenBank/DDBJ databases">
        <authorList>
            <consortium name="ELIXIR-Norway"/>
            <consortium name="Elixir Norway"/>
        </authorList>
    </citation>
    <scope>NUCLEOTIDE SEQUENCE</scope>
</reference>
<evidence type="ECO:0000313" key="1">
    <source>
        <dbReference type="EMBL" id="CAK9258817.1"/>
    </source>
</evidence>
<sequence>MFEYEDQDIVVGGSSELDHIQQHRLKLIDAIGRCRSLKRLDVFGRWHIEEVRVLCQNLLLHPALEELCIFNSFIDEREGAILSQMLLEQNHNILKRCSLSGPGRVSAVGTTASKPGLTFDELISAAKELQLDMLHFGFDADDYHLVGAFREAKREHRLQLIDVVSKCQSLKRLDVRRMWNIEEVEVLAKLKDVLQVNSWLEIGLENTPLEAVP</sequence>
<gene>
    <name evidence="1" type="ORF">CSSPJE1EN1_LOCUS4295</name>
</gene>
<evidence type="ECO:0000313" key="2">
    <source>
        <dbReference type="Proteomes" id="UP001497444"/>
    </source>
</evidence>
<keyword evidence="2" id="KW-1185">Reference proteome</keyword>
<proteinExistence type="predicted"/>
<dbReference type="EMBL" id="OZ020106">
    <property type="protein sequence ID" value="CAK9258817.1"/>
    <property type="molecule type" value="Genomic_DNA"/>
</dbReference>
<protein>
    <submittedName>
        <fullName evidence="1">Uncharacterized protein</fullName>
    </submittedName>
</protein>
<accession>A0ABP0VWE4</accession>
<name>A0ABP0VWE4_9BRYO</name>